<name>A0AAD4R186_9BILA</name>
<feature type="transmembrane region" description="Helical" evidence="6">
    <location>
        <begin position="161"/>
        <end position="184"/>
    </location>
</feature>
<comment type="similarity">
    <text evidence="2">Belongs to the TMEM144 family.</text>
</comment>
<feature type="transmembrane region" description="Helical" evidence="6">
    <location>
        <begin position="88"/>
        <end position="109"/>
    </location>
</feature>
<feature type="transmembrane region" description="Helical" evidence="6">
    <location>
        <begin position="59"/>
        <end position="81"/>
    </location>
</feature>
<feature type="transmembrane region" description="Helical" evidence="6">
    <location>
        <begin position="294"/>
        <end position="313"/>
    </location>
</feature>
<comment type="subcellular location">
    <subcellularLocation>
        <location evidence="1">Membrane</location>
        <topology evidence="1">Multi-pass membrane protein</topology>
    </subcellularLocation>
</comment>
<evidence type="ECO:0000256" key="6">
    <source>
        <dbReference type="SAM" id="Phobius"/>
    </source>
</evidence>
<feature type="transmembrane region" description="Helical" evidence="6">
    <location>
        <begin position="235"/>
        <end position="255"/>
    </location>
</feature>
<accession>A0AAD4R186</accession>
<dbReference type="GO" id="GO:0015144">
    <property type="term" value="F:carbohydrate transmembrane transporter activity"/>
    <property type="evidence" value="ECO:0007669"/>
    <property type="project" value="InterPro"/>
</dbReference>
<feature type="transmembrane region" description="Helical" evidence="6">
    <location>
        <begin position="267"/>
        <end position="285"/>
    </location>
</feature>
<keyword evidence="3 6" id="KW-0812">Transmembrane</keyword>
<gene>
    <name evidence="7" type="ORF">DdX_15009</name>
</gene>
<feature type="transmembrane region" description="Helical" evidence="6">
    <location>
        <begin position="6"/>
        <end position="22"/>
    </location>
</feature>
<dbReference type="PANTHER" id="PTHR16119">
    <property type="entry name" value="TRANSMEMBRANE PROTEIN 144"/>
    <property type="match status" value="1"/>
</dbReference>
<organism evidence="7 8">
    <name type="scientific">Ditylenchus destructor</name>
    <dbReference type="NCBI Taxonomy" id="166010"/>
    <lineage>
        <taxon>Eukaryota</taxon>
        <taxon>Metazoa</taxon>
        <taxon>Ecdysozoa</taxon>
        <taxon>Nematoda</taxon>
        <taxon>Chromadorea</taxon>
        <taxon>Rhabditida</taxon>
        <taxon>Tylenchina</taxon>
        <taxon>Tylenchomorpha</taxon>
        <taxon>Sphaerularioidea</taxon>
        <taxon>Anguinidae</taxon>
        <taxon>Anguininae</taxon>
        <taxon>Ditylenchus</taxon>
    </lineage>
</organism>
<dbReference type="EMBL" id="JAKKPZ010000085">
    <property type="protein sequence ID" value="KAI1703274.1"/>
    <property type="molecule type" value="Genomic_DNA"/>
</dbReference>
<evidence type="ECO:0000313" key="8">
    <source>
        <dbReference type="Proteomes" id="UP001201812"/>
    </source>
</evidence>
<keyword evidence="8" id="KW-1185">Reference proteome</keyword>
<evidence type="ECO:0000256" key="4">
    <source>
        <dbReference type="ARBA" id="ARBA00022989"/>
    </source>
</evidence>
<sequence>MELLVGFAGCLVTAICFSSMYVPIRNYNTGDGVFAHWMLCLGIFLSGFVINWINGLPQLQPLAMLGGTFFAICNVVALPIYDALGLGVANLILGIVGCVAGWSAGNFGLFGLKRNENNHPFLNYFGVILVCTGGVIFSFVKPTKPDTKNDYEKEPIPLQKRVIAIVVCLITGLFNGFQFVPVIYIQDHKDSFKNAEDDGINYVFSQYCGAFLTSCVFFIAYTIYKKNEPYVNPKLIVPSLLGGVIWAIGQCAWFISNDKLSQSISFPINAMMPGVFAALWSIFYYREIKGRRNMILLTVAILITSTGACLVGLSKSL</sequence>
<evidence type="ECO:0000256" key="3">
    <source>
        <dbReference type="ARBA" id="ARBA00022692"/>
    </source>
</evidence>
<reference evidence="7" key="1">
    <citation type="submission" date="2022-01" db="EMBL/GenBank/DDBJ databases">
        <title>Genome Sequence Resource for Two Populations of Ditylenchus destructor, the Migratory Endoparasitic Phytonematode.</title>
        <authorList>
            <person name="Zhang H."/>
            <person name="Lin R."/>
            <person name="Xie B."/>
        </authorList>
    </citation>
    <scope>NUCLEOTIDE SEQUENCE</scope>
    <source>
        <strain evidence="7">BazhouSP</strain>
    </source>
</reference>
<keyword evidence="5 6" id="KW-0472">Membrane</keyword>
<dbReference type="Proteomes" id="UP001201812">
    <property type="component" value="Unassembled WGS sequence"/>
</dbReference>
<evidence type="ECO:0000313" key="7">
    <source>
        <dbReference type="EMBL" id="KAI1703274.1"/>
    </source>
</evidence>
<dbReference type="InterPro" id="IPR037185">
    <property type="entry name" value="EmrE-like"/>
</dbReference>
<comment type="caution">
    <text evidence="7">The sequence shown here is derived from an EMBL/GenBank/DDBJ whole genome shotgun (WGS) entry which is preliminary data.</text>
</comment>
<dbReference type="InterPro" id="IPR012435">
    <property type="entry name" value="TMEM144"/>
</dbReference>
<dbReference type="SUPFAM" id="SSF103481">
    <property type="entry name" value="Multidrug resistance efflux transporter EmrE"/>
    <property type="match status" value="1"/>
</dbReference>
<evidence type="ECO:0000256" key="1">
    <source>
        <dbReference type="ARBA" id="ARBA00004141"/>
    </source>
</evidence>
<protein>
    <submittedName>
        <fullName evidence="7">Transmembrane family of transporters domain-containing protein</fullName>
    </submittedName>
</protein>
<keyword evidence="4 6" id="KW-1133">Transmembrane helix</keyword>
<feature type="transmembrane region" description="Helical" evidence="6">
    <location>
        <begin position="34"/>
        <end position="53"/>
    </location>
</feature>
<feature type="transmembrane region" description="Helical" evidence="6">
    <location>
        <begin position="121"/>
        <end position="140"/>
    </location>
</feature>
<evidence type="ECO:0000256" key="5">
    <source>
        <dbReference type="ARBA" id="ARBA00023136"/>
    </source>
</evidence>
<dbReference type="InterPro" id="IPR010651">
    <property type="entry name" value="Sugar_transport"/>
</dbReference>
<dbReference type="PANTHER" id="PTHR16119:SF17">
    <property type="entry name" value="TRANSMEMBRANE PROTEIN 144"/>
    <property type="match status" value="1"/>
</dbReference>
<dbReference type="GO" id="GO:0016020">
    <property type="term" value="C:membrane"/>
    <property type="evidence" value="ECO:0007669"/>
    <property type="project" value="UniProtKB-SubCell"/>
</dbReference>
<dbReference type="Pfam" id="PF07857">
    <property type="entry name" value="TMEM144"/>
    <property type="match status" value="2"/>
</dbReference>
<feature type="transmembrane region" description="Helical" evidence="6">
    <location>
        <begin position="204"/>
        <end position="223"/>
    </location>
</feature>
<dbReference type="AlphaFoldDB" id="A0AAD4R186"/>
<proteinExistence type="inferred from homology"/>
<evidence type="ECO:0000256" key="2">
    <source>
        <dbReference type="ARBA" id="ARBA00005731"/>
    </source>
</evidence>